<dbReference type="RefSeq" id="WP_253751906.1">
    <property type="nucleotide sequence ID" value="NZ_JAMZDZ010000001.1"/>
</dbReference>
<evidence type="ECO:0000256" key="1">
    <source>
        <dbReference type="SAM" id="MobiDB-lite"/>
    </source>
</evidence>
<dbReference type="EMBL" id="JBHSAY010000009">
    <property type="protein sequence ID" value="MFC4133047.1"/>
    <property type="molecule type" value="Genomic_DNA"/>
</dbReference>
<gene>
    <name evidence="2" type="ORF">ACFOZ4_20740</name>
</gene>
<feature type="compositionally biased region" description="Low complexity" evidence="1">
    <location>
        <begin position="137"/>
        <end position="149"/>
    </location>
</feature>
<feature type="region of interest" description="Disordered" evidence="1">
    <location>
        <begin position="30"/>
        <end position="52"/>
    </location>
</feature>
<protein>
    <submittedName>
        <fullName evidence="2">Uncharacterized protein</fullName>
    </submittedName>
</protein>
<feature type="region of interest" description="Disordered" evidence="1">
    <location>
        <begin position="101"/>
        <end position="161"/>
    </location>
</feature>
<sequence>MSLVCPACGAVDHDESPYCLVPGCGALLPQPEPPEPVEEQEQKQPQPVVDAQRPESRGWTLVALGLLIVTVSIAVMWPRDSPPPQANQPVMPLVSRSASASPVATPSAAPTLQAVSPAASPAVRRTASPSKPLVRRTTAAPATTKAAPPDYRTATLSGSSSSSCSGGTVTIDVYASLSGAPYGTNPRGSAGQADSMRSVSYSGSGSTSFSGRSSFFGGGGGGVSVFGNYSWSITVTLPDGSSAADSGSGSWHCF</sequence>
<reference evidence="3" key="1">
    <citation type="journal article" date="2019" name="Int. J. Syst. Evol. Microbiol.">
        <title>The Global Catalogue of Microorganisms (GCM) 10K type strain sequencing project: providing services to taxonomists for standard genome sequencing and annotation.</title>
        <authorList>
            <consortium name="The Broad Institute Genomics Platform"/>
            <consortium name="The Broad Institute Genome Sequencing Center for Infectious Disease"/>
            <person name="Wu L."/>
            <person name="Ma J."/>
        </authorList>
    </citation>
    <scope>NUCLEOTIDE SEQUENCE [LARGE SCALE GENOMIC DNA]</scope>
    <source>
        <strain evidence="3">CGMCC 4.7289</strain>
    </source>
</reference>
<dbReference type="Proteomes" id="UP001595816">
    <property type="component" value="Unassembled WGS sequence"/>
</dbReference>
<accession>A0ABV8LRS3</accession>
<proteinExistence type="predicted"/>
<comment type="caution">
    <text evidence="2">The sequence shown here is derived from an EMBL/GenBank/DDBJ whole genome shotgun (WGS) entry which is preliminary data.</text>
</comment>
<organism evidence="2 3">
    <name type="scientific">Hamadaea flava</name>
    <dbReference type="NCBI Taxonomy" id="1742688"/>
    <lineage>
        <taxon>Bacteria</taxon>
        <taxon>Bacillati</taxon>
        <taxon>Actinomycetota</taxon>
        <taxon>Actinomycetes</taxon>
        <taxon>Micromonosporales</taxon>
        <taxon>Micromonosporaceae</taxon>
        <taxon>Hamadaea</taxon>
    </lineage>
</organism>
<evidence type="ECO:0000313" key="2">
    <source>
        <dbReference type="EMBL" id="MFC4133047.1"/>
    </source>
</evidence>
<feature type="region of interest" description="Disordered" evidence="1">
    <location>
        <begin position="184"/>
        <end position="203"/>
    </location>
</feature>
<name>A0ABV8LRS3_9ACTN</name>
<evidence type="ECO:0000313" key="3">
    <source>
        <dbReference type="Proteomes" id="UP001595816"/>
    </source>
</evidence>
<feature type="compositionally biased region" description="Low complexity" evidence="1">
    <location>
        <begin position="101"/>
        <end position="112"/>
    </location>
</feature>
<keyword evidence="3" id="KW-1185">Reference proteome</keyword>